<dbReference type="OrthoDB" id="185373at2759"/>
<dbReference type="Proteomes" id="UP000509510">
    <property type="component" value="Chromosome III"/>
</dbReference>
<dbReference type="GeneID" id="55993886"/>
<dbReference type="Gene3D" id="1.25.40.10">
    <property type="entry name" value="Tetratricopeptide repeat domain"/>
    <property type="match status" value="1"/>
</dbReference>
<dbReference type="Pfam" id="PF13812">
    <property type="entry name" value="PPR_3"/>
    <property type="match status" value="1"/>
</dbReference>
<sequence length="758" mass="88959">MRPVGFRREARVPFYHARSVLTTGRGHRFASVTAASPHPDLFEPPDDRFQNEQLDIFRAFKRSNTSQLAVSLKNQLASRLVPHDHDSKKHMKMGLDERKEVLYRVFKKRQPDQILALMRDVHNRRVIEEMPDSVFVSAFLFLTPEHFLEPYKKILGRVHDHALRVKGYRPFTLIMKHYLTDLFMIFQIRQAGGNKMGLAEHTLLLRWAASVGDLSIALHTWASMQRNNIRPDVECYNLLLATSLWDRVHAGKERYRLTVTRFYMSKRRKGPRKRKLGYRGFGVRSNSVRIAVQSIIRHMQQLEIPVNESTYANMLLAYGRVGYLGGIKSVLQSVWGIDVDKLADETEIHPPATAYPQSSPLYPSEDLIWTVAHAFGICSDLPSALRTVQFISEQYNVKITPEAWLELFERAYVLSKEQFNKNKPTTPAPTGLVPFTIVYKIYDMMEPAPTHSRMHVYRKLARLANSRLVLRRYSEMLETAYNFLDETRRKRQRALQVLEKCLGFPLRIDPLNAPFDETQVRSACRLTEVWKALREYEILRLEVMQQRLQVERIVALGVGTGRWRELTDYTAWTRQLLPEFLAEWKDFLPECFYVTLAHHGGKIEFHGRTTYLHQNIRPHYYEPVRRSRCGSELLAAEELEPMDDYLWSHIRQRLGPLAQKQPFAGFFLRNWSRMDAPGDNFLWIADQEMKPVDAPREERKFTRTFPDTFWERMEQEREREMERDGNEDGELVDVRPLIEKEMRDGSYHVELAPFGRWY</sequence>
<accession>A0A7H8QYS9</accession>
<dbReference type="InterPro" id="IPR002885">
    <property type="entry name" value="PPR_rpt"/>
</dbReference>
<gene>
    <name evidence="4" type="ORF">TRUGW13939_06391</name>
</gene>
<evidence type="ECO:0000313" key="5">
    <source>
        <dbReference type="Proteomes" id="UP000509510"/>
    </source>
</evidence>
<evidence type="ECO:0000256" key="3">
    <source>
        <dbReference type="ARBA" id="ARBA00023128"/>
    </source>
</evidence>
<dbReference type="EMBL" id="CP055900">
    <property type="protein sequence ID" value="QKX59259.1"/>
    <property type="molecule type" value="Genomic_DNA"/>
</dbReference>
<comment type="subcellular location">
    <subcellularLocation>
        <location evidence="1">Mitochondrion</location>
    </subcellularLocation>
</comment>
<dbReference type="InterPro" id="IPR024319">
    <property type="entry name" value="ATPase_expression_mit"/>
</dbReference>
<dbReference type="GO" id="GO:0005739">
    <property type="term" value="C:mitochondrion"/>
    <property type="evidence" value="ECO:0007669"/>
    <property type="project" value="UniProtKB-SubCell"/>
</dbReference>
<dbReference type="AlphaFoldDB" id="A0A7H8QYS9"/>
<reference evidence="5" key="1">
    <citation type="submission" date="2020-06" db="EMBL/GenBank/DDBJ databases">
        <title>A chromosome-scale genome assembly of Talaromyces rugulosus W13939.</title>
        <authorList>
            <person name="Wang B."/>
            <person name="Guo L."/>
            <person name="Ye K."/>
            <person name="Wang L."/>
        </authorList>
    </citation>
    <scope>NUCLEOTIDE SEQUENCE [LARGE SCALE GENOMIC DNA]</scope>
    <source>
        <strain evidence="5">W13939</strain>
    </source>
</reference>
<keyword evidence="2" id="KW-0809">Transit peptide</keyword>
<dbReference type="InterPro" id="IPR011990">
    <property type="entry name" value="TPR-like_helical_dom_sf"/>
</dbReference>
<protein>
    <recommendedName>
        <fullName evidence="6">Mitochondrial ATPase expression-domain-containing protein</fullName>
    </recommendedName>
</protein>
<dbReference type="RefSeq" id="XP_035345437.1">
    <property type="nucleotide sequence ID" value="XM_035489544.1"/>
</dbReference>
<keyword evidence="3" id="KW-0496">Mitochondrion</keyword>
<keyword evidence="5" id="KW-1185">Reference proteome</keyword>
<evidence type="ECO:0000256" key="2">
    <source>
        <dbReference type="ARBA" id="ARBA00022946"/>
    </source>
</evidence>
<evidence type="ECO:0000256" key="1">
    <source>
        <dbReference type="ARBA" id="ARBA00004173"/>
    </source>
</evidence>
<dbReference type="KEGG" id="trg:TRUGW13939_06391"/>
<proteinExistence type="predicted"/>
<dbReference type="Pfam" id="PF12921">
    <property type="entry name" value="ATP13"/>
    <property type="match status" value="1"/>
</dbReference>
<name>A0A7H8QYS9_TALRU</name>
<organism evidence="4 5">
    <name type="scientific">Talaromyces rugulosus</name>
    <name type="common">Penicillium rugulosum</name>
    <dbReference type="NCBI Taxonomy" id="121627"/>
    <lineage>
        <taxon>Eukaryota</taxon>
        <taxon>Fungi</taxon>
        <taxon>Dikarya</taxon>
        <taxon>Ascomycota</taxon>
        <taxon>Pezizomycotina</taxon>
        <taxon>Eurotiomycetes</taxon>
        <taxon>Eurotiomycetidae</taxon>
        <taxon>Eurotiales</taxon>
        <taxon>Trichocomaceae</taxon>
        <taxon>Talaromyces</taxon>
        <taxon>Talaromyces sect. Islandici</taxon>
    </lineage>
</organism>
<evidence type="ECO:0008006" key="6">
    <source>
        <dbReference type="Google" id="ProtNLM"/>
    </source>
</evidence>
<evidence type="ECO:0000313" key="4">
    <source>
        <dbReference type="EMBL" id="QKX59259.1"/>
    </source>
</evidence>